<keyword evidence="5" id="KW-0862">Zinc</keyword>
<dbReference type="SUPFAM" id="SSF57850">
    <property type="entry name" value="RING/U-box"/>
    <property type="match status" value="1"/>
</dbReference>
<dbReference type="CDD" id="cd02667">
    <property type="entry name" value="Peptidase_C19K"/>
    <property type="match status" value="1"/>
</dbReference>
<dbReference type="InterPro" id="IPR028889">
    <property type="entry name" value="USP"/>
</dbReference>
<evidence type="ECO:0000256" key="4">
    <source>
        <dbReference type="ARBA" id="ARBA00022771"/>
    </source>
</evidence>
<dbReference type="PROSITE" id="PS50271">
    <property type="entry name" value="ZF_UBP"/>
    <property type="match status" value="1"/>
</dbReference>
<dbReference type="PROSITE" id="PS50235">
    <property type="entry name" value="USP_3"/>
    <property type="match status" value="1"/>
</dbReference>
<feature type="compositionally biased region" description="Basic and acidic residues" evidence="7">
    <location>
        <begin position="534"/>
        <end position="543"/>
    </location>
</feature>
<name>A0AAN9BLC7_9CAEN</name>
<proteinExistence type="predicted"/>
<protein>
    <recommendedName>
        <fullName evidence="2">ubiquitinyl hydrolase 1</fullName>
        <ecNumber evidence="2">3.4.19.12</ecNumber>
    </recommendedName>
</protein>
<feature type="domain" description="USP" evidence="8">
    <location>
        <begin position="231"/>
        <end position="1072"/>
    </location>
</feature>
<gene>
    <name evidence="10" type="ORF">V1264_015970</name>
</gene>
<dbReference type="InterPro" id="IPR038765">
    <property type="entry name" value="Papain-like_cys_pep_sf"/>
</dbReference>
<dbReference type="GO" id="GO:0016579">
    <property type="term" value="P:protein deubiquitination"/>
    <property type="evidence" value="ECO:0007669"/>
    <property type="project" value="InterPro"/>
</dbReference>
<accession>A0AAN9BLC7</accession>
<evidence type="ECO:0000256" key="3">
    <source>
        <dbReference type="ARBA" id="ARBA00022723"/>
    </source>
</evidence>
<dbReference type="Pfam" id="PF02148">
    <property type="entry name" value="zf-UBP"/>
    <property type="match status" value="1"/>
</dbReference>
<sequence>MRVLDAGSTLTYKMGKNRKHRIRKNKENEAEESSDDGAAMCPHIAKAVNFAAMRKMLLKPTVNFNECSTCAREATSSGAKDLFGSPLEGAAASAVEDSDQEATIWVCLQCGIQGCDRNSREKHALKHFEAPHSGIHCVVVNLTTWTAWCYSCDNDIPVENSKRILECVDFLRKQAGLPRFELSHFPGQRGLQPASQSDASPTDPTPPASQSRADKSQVAGRASVVSCQKVKGLNNLGNTCFFNAVMQNLCQTHSLEAQLITCCKKGRSISVGGWREPHTDSDSSGDEDEEGKSKELSMIEIVSGDAGPLTRSLLDFAQEMNNGSSNGTVSPNTLFSHVCKKAPRFKGFQQQDSHELLRYLVDVVRNEEIKRAQSGILKYFKLPESVNPKKVDEDTKTKIKEYGRQVKFTFLDSLFGGQLVSTVTCEECKHISQIFEPFLDLSLPVTEEKPQRPNQMQGARRKEVVSTADTQEEAAAPAIGVDGFADRGDKPNKRQERKNKKQAKKDAKRKPKATRKGSSVGPGKSTEADDEDKDGGREEDDHGAGSGVKECGESQPGSSNNGGDGDDDNSSPHEDPSDADVEDNLESETSKLQIVAADYDSNLTSTSRRQAQSNNLQNNHCDSDGDASSATDMSIKGGTIKENHILPNTGELSQSGDSQPASLESVNNTGIKEESRDMEKLANGISNLELETKSENTQDPAESTLENSIFQKSLTRESNHVDKGTVGKELTNHCDVKVENCVGDSQEPHPYNQQQGLDGVNDSVRREGIKGSMFEAGDGGATGLEKDFGEKLILSADTTTTTAGGGVALPHSDKNTSFPNHRAGKPLKDLHHDAKYKAKCTLAHRYLPSSKECSVMSCLHQFTAAELLTGSNKVGCKVCTRMRPKNASSHKDKKGSDTVYSNAAKQFLILIPPAVLTLHLKRFEQVGFTSRKVNRHVEFPLVLDLAPYCSSLCQDVKRGQRKVLYSLYGLVEHSGRLQGGHYTAYVKVRPSLGPLTNFLHSHPPNPLDLFHRYMEHIQNGPSMAEEDASDGHPAETLVPPGRWFHVSDSRINEVTETTVLKAQAYLLFYERVY</sequence>
<reference evidence="10 11" key="1">
    <citation type="submission" date="2024-02" db="EMBL/GenBank/DDBJ databases">
        <title>Chromosome-scale genome assembly of the rough periwinkle Littorina saxatilis.</title>
        <authorList>
            <person name="De Jode A."/>
            <person name="Faria R."/>
            <person name="Formenti G."/>
            <person name="Sims Y."/>
            <person name="Smith T.P."/>
            <person name="Tracey A."/>
            <person name="Wood J.M.D."/>
            <person name="Zagrodzka Z.B."/>
            <person name="Johannesson K."/>
            <person name="Butlin R.K."/>
            <person name="Leder E.H."/>
        </authorList>
    </citation>
    <scope>NUCLEOTIDE SEQUENCE [LARGE SCALE GENOMIC DNA]</scope>
    <source>
        <strain evidence="10">Snail1</strain>
        <tissue evidence="10">Muscle</tissue>
    </source>
</reference>
<dbReference type="Gene3D" id="3.90.70.10">
    <property type="entry name" value="Cysteine proteinases"/>
    <property type="match status" value="2"/>
</dbReference>
<dbReference type="SUPFAM" id="SSF54001">
    <property type="entry name" value="Cysteine proteinases"/>
    <property type="match status" value="1"/>
</dbReference>
<evidence type="ECO:0000256" key="1">
    <source>
        <dbReference type="ARBA" id="ARBA00000707"/>
    </source>
</evidence>
<dbReference type="AlphaFoldDB" id="A0AAN9BLC7"/>
<dbReference type="PANTHER" id="PTHR21646">
    <property type="entry name" value="UBIQUITIN CARBOXYL-TERMINAL HYDROLASE"/>
    <property type="match status" value="1"/>
</dbReference>
<feature type="compositionally biased region" description="Polar residues" evidence="7">
    <location>
        <begin position="193"/>
        <end position="202"/>
    </location>
</feature>
<dbReference type="Pfam" id="PF00443">
    <property type="entry name" value="UCH"/>
    <property type="match status" value="1"/>
</dbReference>
<keyword evidence="11" id="KW-1185">Reference proteome</keyword>
<dbReference type="EMBL" id="JBAMIC010000004">
    <property type="protein sequence ID" value="KAK7108188.1"/>
    <property type="molecule type" value="Genomic_DNA"/>
</dbReference>
<evidence type="ECO:0000256" key="7">
    <source>
        <dbReference type="SAM" id="MobiDB-lite"/>
    </source>
</evidence>
<organism evidence="10 11">
    <name type="scientific">Littorina saxatilis</name>
    <dbReference type="NCBI Taxonomy" id="31220"/>
    <lineage>
        <taxon>Eukaryota</taxon>
        <taxon>Metazoa</taxon>
        <taxon>Spiralia</taxon>
        <taxon>Lophotrochozoa</taxon>
        <taxon>Mollusca</taxon>
        <taxon>Gastropoda</taxon>
        <taxon>Caenogastropoda</taxon>
        <taxon>Littorinimorpha</taxon>
        <taxon>Littorinoidea</taxon>
        <taxon>Littorinidae</taxon>
        <taxon>Littorina</taxon>
    </lineage>
</organism>
<feature type="region of interest" description="Disordered" evidence="7">
    <location>
        <begin position="447"/>
        <end position="677"/>
    </location>
</feature>
<evidence type="ECO:0000313" key="10">
    <source>
        <dbReference type="EMBL" id="KAK7108188.1"/>
    </source>
</evidence>
<dbReference type="InterPro" id="IPR050185">
    <property type="entry name" value="Ub_carboxyl-term_hydrolase"/>
</dbReference>
<evidence type="ECO:0000256" key="2">
    <source>
        <dbReference type="ARBA" id="ARBA00012759"/>
    </source>
</evidence>
<feature type="compositionally biased region" description="Basic residues" evidence="7">
    <location>
        <begin position="495"/>
        <end position="515"/>
    </location>
</feature>
<dbReference type="GO" id="GO:0008270">
    <property type="term" value="F:zinc ion binding"/>
    <property type="evidence" value="ECO:0007669"/>
    <property type="project" value="UniProtKB-KW"/>
</dbReference>
<evidence type="ECO:0000259" key="9">
    <source>
        <dbReference type="PROSITE" id="PS50271"/>
    </source>
</evidence>
<feature type="region of interest" description="Disordered" evidence="7">
    <location>
        <begin position="188"/>
        <end position="217"/>
    </location>
</feature>
<dbReference type="Proteomes" id="UP001374579">
    <property type="component" value="Unassembled WGS sequence"/>
</dbReference>
<dbReference type="PANTHER" id="PTHR21646:SF39">
    <property type="entry name" value="UBIQUITIN CARBOXYL-TERMINAL HYDROLASE 16"/>
    <property type="match status" value="1"/>
</dbReference>
<feature type="region of interest" description="Disordered" evidence="7">
    <location>
        <begin position="16"/>
        <end position="37"/>
    </location>
</feature>
<dbReference type="InterPro" id="IPR001394">
    <property type="entry name" value="Peptidase_C19_UCH"/>
</dbReference>
<dbReference type="InterPro" id="IPR013083">
    <property type="entry name" value="Znf_RING/FYVE/PHD"/>
</dbReference>
<dbReference type="InterPro" id="IPR001607">
    <property type="entry name" value="Znf_UBP"/>
</dbReference>
<feature type="region of interest" description="Disordered" evidence="7">
    <location>
        <begin position="273"/>
        <end position="294"/>
    </location>
</feature>
<feature type="compositionally biased region" description="Polar residues" evidence="7">
    <location>
        <begin position="601"/>
        <end position="632"/>
    </location>
</feature>
<evidence type="ECO:0000259" key="8">
    <source>
        <dbReference type="PROSITE" id="PS50235"/>
    </source>
</evidence>
<feature type="compositionally biased region" description="Basic and acidic residues" evidence="7">
    <location>
        <begin position="484"/>
        <end position="494"/>
    </location>
</feature>
<dbReference type="SMART" id="SM00290">
    <property type="entry name" value="ZnF_UBP"/>
    <property type="match status" value="1"/>
</dbReference>
<dbReference type="EC" id="3.4.19.12" evidence="2"/>
<dbReference type="GO" id="GO:0004843">
    <property type="term" value="F:cysteine-type deubiquitinase activity"/>
    <property type="evidence" value="ECO:0007669"/>
    <property type="project" value="UniProtKB-EC"/>
</dbReference>
<feature type="domain" description="UBP-type" evidence="9">
    <location>
        <begin position="39"/>
        <end position="175"/>
    </location>
</feature>
<keyword evidence="3" id="KW-0479">Metal-binding</keyword>
<keyword evidence="4 6" id="KW-0863">Zinc-finger</keyword>
<comment type="catalytic activity">
    <reaction evidence="1">
        <text>Thiol-dependent hydrolysis of ester, thioester, amide, peptide and isopeptide bonds formed by the C-terminal Gly of ubiquitin (a 76-residue protein attached to proteins as an intracellular targeting signal).</text>
        <dbReference type="EC" id="3.4.19.12"/>
    </reaction>
</comment>
<dbReference type="InterPro" id="IPR018200">
    <property type="entry name" value="USP_CS"/>
</dbReference>
<feature type="compositionally biased region" description="Polar residues" evidence="7">
    <location>
        <begin position="650"/>
        <end position="670"/>
    </location>
</feature>
<dbReference type="Gene3D" id="3.30.40.10">
    <property type="entry name" value="Zinc/RING finger domain, C3HC4 (zinc finger)"/>
    <property type="match status" value="1"/>
</dbReference>
<comment type="caution">
    <text evidence="10">The sequence shown here is derived from an EMBL/GenBank/DDBJ whole genome shotgun (WGS) entry which is preliminary data.</text>
</comment>
<evidence type="ECO:0000313" key="11">
    <source>
        <dbReference type="Proteomes" id="UP001374579"/>
    </source>
</evidence>
<dbReference type="PROSITE" id="PS00972">
    <property type="entry name" value="USP_1"/>
    <property type="match status" value="1"/>
</dbReference>
<evidence type="ECO:0000256" key="6">
    <source>
        <dbReference type="PROSITE-ProRule" id="PRU00502"/>
    </source>
</evidence>
<dbReference type="PROSITE" id="PS00973">
    <property type="entry name" value="USP_2"/>
    <property type="match status" value="1"/>
</dbReference>
<evidence type="ECO:0000256" key="5">
    <source>
        <dbReference type="ARBA" id="ARBA00022833"/>
    </source>
</evidence>
<feature type="compositionally biased region" description="Acidic residues" evidence="7">
    <location>
        <begin position="577"/>
        <end position="586"/>
    </location>
</feature>